<dbReference type="SFLD" id="SFLDG01082">
    <property type="entry name" value="B12-binding_domain_containing"/>
    <property type="match status" value="1"/>
</dbReference>
<dbReference type="InterPro" id="IPR013785">
    <property type="entry name" value="Aldolase_TIM"/>
</dbReference>
<keyword evidence="4" id="KW-0408">Iron</keyword>
<evidence type="ECO:0000256" key="5">
    <source>
        <dbReference type="ARBA" id="ARBA00023014"/>
    </source>
</evidence>
<dbReference type="SFLD" id="SFLDS00029">
    <property type="entry name" value="Radical_SAM"/>
    <property type="match status" value="1"/>
</dbReference>
<dbReference type="GO" id="GO:0051536">
    <property type="term" value="F:iron-sulfur cluster binding"/>
    <property type="evidence" value="ECO:0007669"/>
    <property type="project" value="UniProtKB-KW"/>
</dbReference>
<dbReference type="InterPro" id="IPR058240">
    <property type="entry name" value="rSAM_sf"/>
</dbReference>
<dbReference type="RefSeq" id="WP_175012768.1">
    <property type="nucleotide sequence ID" value="NZ_CABVQN010000012.1"/>
</dbReference>
<keyword evidence="2" id="KW-0949">S-adenosyl-L-methionine</keyword>
<evidence type="ECO:0000313" key="8">
    <source>
        <dbReference type="Proteomes" id="UP000494110"/>
    </source>
</evidence>
<dbReference type="Proteomes" id="UP000494110">
    <property type="component" value="Unassembled WGS sequence"/>
</dbReference>
<sequence>MPSLRVVAVAAPESPGGEKGESTLNSRDPASLYNACRLAAARTEDASSAWADSNWRGSRALRRATCMLMESADELPGFEALLKRERPNFVLIGAMTICMRGAIECARIAKRVLGTDALVVLGGRHACETLYAADPSMRHRSQVRHHPGSPLRLMAEGKIPPVFDLVVSGDGEYVIAELGECVAQARGDLPAQAKAFVRMLEQRATPGDWIAGCRDEDKIHVGISARLPFDYRELPSPVHAFGLSSGFDVFDGRLTAHVGSDTGRGCIYGCAFCSESSVVTGQPRDLRNSADRLYRQLADTVAVVRDDHPLFGASAFVEDSVLLGGSAKLLEGLAARLEQAPLDLHFGAQLTIDLILARKEALLRLRRVGLRYLFVGIETLEPAEIGGMSKDTRGRRKWLDRIVDVLSFLREADIRCGGAILFGLGESRENRRMLLEELIRLRAAHGAPHPVSFNWAVQHPLQGYDEGANYEYLDWPTPEGELLELFRHFGEASGRYPLKGVGAPTVDEVREVVDLMPHFAREPACMRPHAAAGNAREVLQ</sequence>
<dbReference type="InterPro" id="IPR007197">
    <property type="entry name" value="rSAM"/>
</dbReference>
<evidence type="ECO:0000256" key="1">
    <source>
        <dbReference type="ARBA" id="ARBA00001966"/>
    </source>
</evidence>
<evidence type="ECO:0000259" key="6">
    <source>
        <dbReference type="PROSITE" id="PS51918"/>
    </source>
</evidence>
<dbReference type="Gene3D" id="3.20.20.70">
    <property type="entry name" value="Aldolase class I"/>
    <property type="match status" value="1"/>
</dbReference>
<name>A0A6P2XBF7_BURL3</name>
<dbReference type="SMART" id="SM00729">
    <property type="entry name" value="Elp3"/>
    <property type="match status" value="1"/>
</dbReference>
<dbReference type="InterPro" id="IPR006638">
    <property type="entry name" value="Elp3/MiaA/NifB-like_rSAM"/>
</dbReference>
<keyword evidence="3" id="KW-0479">Metal-binding</keyword>
<evidence type="ECO:0000256" key="4">
    <source>
        <dbReference type="ARBA" id="ARBA00023004"/>
    </source>
</evidence>
<dbReference type="AlphaFoldDB" id="A0A6P2XBF7"/>
<evidence type="ECO:0000256" key="2">
    <source>
        <dbReference type="ARBA" id="ARBA00022691"/>
    </source>
</evidence>
<evidence type="ECO:0000256" key="3">
    <source>
        <dbReference type="ARBA" id="ARBA00022723"/>
    </source>
</evidence>
<dbReference type="SUPFAM" id="SSF102114">
    <property type="entry name" value="Radical SAM enzymes"/>
    <property type="match status" value="1"/>
</dbReference>
<organism evidence="7 8">
    <name type="scientific">Burkholderia lata (strain ATCC 17760 / DSM 23089 / LMG 22485 / NCIMB 9086 / R18194 / 383)</name>
    <dbReference type="NCBI Taxonomy" id="482957"/>
    <lineage>
        <taxon>Bacteria</taxon>
        <taxon>Pseudomonadati</taxon>
        <taxon>Pseudomonadota</taxon>
        <taxon>Betaproteobacteria</taxon>
        <taxon>Burkholderiales</taxon>
        <taxon>Burkholderiaceae</taxon>
        <taxon>Burkholderia</taxon>
        <taxon>Burkholderia cepacia complex</taxon>
    </lineage>
</organism>
<accession>A0A6P2XBF7</accession>
<feature type="domain" description="Radical SAM core" evidence="6">
    <location>
        <begin position="250"/>
        <end position="495"/>
    </location>
</feature>
<evidence type="ECO:0000313" key="7">
    <source>
        <dbReference type="EMBL" id="VWD05766.1"/>
    </source>
</evidence>
<keyword evidence="5" id="KW-0411">Iron-sulfur</keyword>
<dbReference type="InterPro" id="IPR051198">
    <property type="entry name" value="BchE-like"/>
</dbReference>
<dbReference type="PANTHER" id="PTHR43409">
    <property type="entry name" value="ANAEROBIC MAGNESIUM-PROTOPORPHYRIN IX MONOMETHYL ESTER CYCLASE-RELATED"/>
    <property type="match status" value="1"/>
</dbReference>
<comment type="cofactor">
    <cofactor evidence="1">
        <name>[4Fe-4S] cluster</name>
        <dbReference type="ChEBI" id="CHEBI:49883"/>
    </cofactor>
</comment>
<gene>
    <name evidence="7" type="ORF">BLA39750_02877</name>
</gene>
<dbReference type="NCBIfam" id="TIGR04434">
    <property type="entry name" value="rSAM_Pput_1520"/>
    <property type="match status" value="1"/>
</dbReference>
<reference evidence="7 8" key="1">
    <citation type="submission" date="2019-09" db="EMBL/GenBank/DDBJ databases">
        <authorList>
            <person name="Depoorter E."/>
        </authorList>
    </citation>
    <scope>NUCLEOTIDE SEQUENCE [LARGE SCALE GENOMIC DNA]</scope>
    <source>
        <strain evidence="7">R-39750</strain>
    </source>
</reference>
<dbReference type="Pfam" id="PF04055">
    <property type="entry name" value="Radical_SAM"/>
    <property type="match status" value="1"/>
</dbReference>
<protein>
    <recommendedName>
        <fullName evidence="6">Radical SAM core domain-containing protein</fullName>
    </recommendedName>
</protein>
<dbReference type="GO" id="GO:0046872">
    <property type="term" value="F:metal ion binding"/>
    <property type="evidence" value="ECO:0007669"/>
    <property type="project" value="UniProtKB-KW"/>
</dbReference>
<dbReference type="InterPro" id="IPR030973">
    <property type="entry name" value="CHP04434"/>
</dbReference>
<dbReference type="GO" id="GO:0003824">
    <property type="term" value="F:catalytic activity"/>
    <property type="evidence" value="ECO:0007669"/>
    <property type="project" value="InterPro"/>
</dbReference>
<dbReference type="EMBL" id="CABVQN010000012">
    <property type="protein sequence ID" value="VWD05766.1"/>
    <property type="molecule type" value="Genomic_DNA"/>
</dbReference>
<proteinExistence type="predicted"/>
<dbReference type="PROSITE" id="PS51918">
    <property type="entry name" value="RADICAL_SAM"/>
    <property type="match status" value="1"/>
</dbReference>